<organism evidence="2 4">
    <name type="scientific">Candidatus Fonsibacter lacus</name>
    <dbReference type="NCBI Taxonomy" id="2576439"/>
    <lineage>
        <taxon>Bacteria</taxon>
        <taxon>Pseudomonadati</taxon>
        <taxon>Pseudomonadota</taxon>
        <taxon>Alphaproteobacteria</taxon>
        <taxon>Candidatus Pelagibacterales</taxon>
        <taxon>Candidatus Pelagibacterales incertae sedis</taxon>
        <taxon>Candidatus Fonsibacter</taxon>
    </lineage>
</organism>
<feature type="transmembrane region" description="Helical" evidence="1">
    <location>
        <begin position="56"/>
        <end position="78"/>
    </location>
</feature>
<evidence type="ECO:0000256" key="1">
    <source>
        <dbReference type="SAM" id="Phobius"/>
    </source>
</evidence>
<dbReference type="GO" id="GO:0005886">
    <property type="term" value="C:plasma membrane"/>
    <property type="evidence" value="ECO:0007669"/>
    <property type="project" value="TreeGrafter"/>
</dbReference>
<dbReference type="InterPro" id="IPR051311">
    <property type="entry name" value="DedA_domain"/>
</dbReference>
<keyword evidence="1" id="KW-1133">Transmembrane helix</keyword>
<feature type="transmembrane region" description="Helical" evidence="1">
    <location>
        <begin position="99"/>
        <end position="120"/>
    </location>
</feature>
<evidence type="ECO:0000313" key="4">
    <source>
        <dbReference type="Proteomes" id="UP000699985"/>
    </source>
</evidence>
<keyword evidence="1" id="KW-0472">Membrane</keyword>
<dbReference type="EMBL" id="RGMI01000010">
    <property type="protein sequence ID" value="NCU50280.1"/>
    <property type="molecule type" value="Genomic_DNA"/>
</dbReference>
<dbReference type="AlphaFoldDB" id="A0A966HKX9"/>
<sequence>MLKNLLNKLIKLAGHKFAKYVLAVWCFLENIFFPFPSDAIVIPMSIAKPKRWFETFAIATGAAFIGALVAYAIGNFMFHKLGVHIFELSGVDDPKKFLAIFYKKSTMIAFAFILFISGFTPLPFNLLAIASGFVHFNFPLFVATALFTRGSRYFLLAYLFSKFGPKIQEQIEKKFTTFLVWVIGSFVVVIAGMYLFYIKFPHYFAA</sequence>
<keyword evidence="1" id="KW-0812">Transmembrane</keyword>
<evidence type="ECO:0000313" key="2">
    <source>
        <dbReference type="EMBL" id="NCU50280.1"/>
    </source>
</evidence>
<comment type="caution">
    <text evidence="2">The sequence shown here is derived from an EMBL/GenBank/DDBJ whole genome shotgun (WGS) entry which is preliminary data.</text>
</comment>
<gene>
    <name evidence="2" type="ORF">EBX29_00640</name>
    <name evidence="3" type="ORF">EBX74_00125</name>
</gene>
<name>A0A966HKX9_9PROT</name>
<dbReference type="PANTHER" id="PTHR42709">
    <property type="entry name" value="ALKALINE PHOSPHATASE LIKE PROTEIN"/>
    <property type="match status" value="1"/>
</dbReference>
<dbReference type="Proteomes" id="UP000699985">
    <property type="component" value="Unassembled WGS sequence"/>
</dbReference>
<feature type="transmembrane region" description="Helical" evidence="1">
    <location>
        <begin position="175"/>
        <end position="197"/>
    </location>
</feature>
<accession>A0A966HKX9</accession>
<dbReference type="Proteomes" id="UP000747791">
    <property type="component" value="Unassembled WGS sequence"/>
</dbReference>
<dbReference type="EMBL" id="RGOB01000002">
    <property type="protein sequence ID" value="NCU52710.1"/>
    <property type="molecule type" value="Genomic_DNA"/>
</dbReference>
<evidence type="ECO:0000313" key="3">
    <source>
        <dbReference type="EMBL" id="NCU52710.1"/>
    </source>
</evidence>
<reference evidence="2" key="1">
    <citation type="submission" date="2018-10" db="EMBL/GenBank/DDBJ databases">
        <title>Iterative Subtractive Binning of Freshwater Chronoseries Metagenomes Recovers Nearly Complete Genomes from over Four Hundred Novel Species.</title>
        <authorList>
            <person name="Rodriguez-R L.M."/>
            <person name="Tsementzi D."/>
            <person name="Luo C."/>
            <person name="Konstantinidis K.T."/>
        </authorList>
    </citation>
    <scope>NUCLEOTIDE SEQUENCE</scope>
    <source>
        <strain evidence="2">WB8_1A_003</strain>
        <strain evidence="3">WB8_2A_004</strain>
    </source>
</reference>
<dbReference type="PANTHER" id="PTHR42709:SF11">
    <property type="entry name" value="DEDA FAMILY PROTEIN"/>
    <property type="match status" value="1"/>
</dbReference>
<feature type="transmembrane region" description="Helical" evidence="1">
    <location>
        <begin position="20"/>
        <end position="36"/>
    </location>
</feature>
<protein>
    <submittedName>
        <fullName evidence="2">DedA family protein</fullName>
    </submittedName>
</protein>
<feature type="transmembrane region" description="Helical" evidence="1">
    <location>
        <begin position="126"/>
        <end position="147"/>
    </location>
</feature>
<proteinExistence type="predicted"/>